<dbReference type="PANTHER" id="PTHR13914">
    <property type="entry name" value="PROLINE OXIDASE"/>
    <property type="match status" value="1"/>
</dbReference>
<dbReference type="InterPro" id="IPR002872">
    <property type="entry name" value="Proline_DH_dom"/>
</dbReference>
<dbReference type="Gene3D" id="3.20.20.220">
    <property type="match status" value="2"/>
</dbReference>
<dbReference type="EMBL" id="VWRR01000017">
    <property type="protein sequence ID" value="KAF6000782.1"/>
    <property type="molecule type" value="Genomic_DNA"/>
</dbReference>
<comment type="similarity">
    <text evidence="1 5">Belongs to the proline oxidase family.</text>
</comment>
<evidence type="ECO:0000256" key="4">
    <source>
        <dbReference type="ARBA" id="ARBA00023062"/>
    </source>
</evidence>
<sequence length="710" mass="78147">MSLLRAVLERRAACLTTLPSAFRLEFMGEKGLQSPSRKPADQPSDAFTAHFGLADSRIPGWQVTDILHVDQGRAFSEYEKTFPPGAVPLAWARNRRLRSWHRQSQLRCLGASVGPASPMPLDTTEDPAGGNARHSVGPTTQTNAAGTVVSTVSDLTESSASSDVSGLLPPPPSAETRSDIDPVLNLFDVEATYGSTPTRELIRSLFVLRTAQMGWLVRYAPTLYRWTQRIPILRETTNLFIKYTFFRHFCGGETLDECRQYVEKLCARGVGAILDYSAEGEPAPMNAAAVGRRRGDGHLTDSTTIPADEAHYERAAKVLLDTVRWAGSEAKLCDTISCLKLTALARFELLERISEALAARFGTLTTTHDGTPFLLLGHFDASGLARAIADSYEFSESEVGVGGSAAGIASPSTPLRSETALGEIPPPKLGLDQNLEDYPDSILDHVSLHLFNEFLSPEERLEFVRALCRLDSVCAEARRYRIPMLIDAEQYSVQTAIDFCAGLMMLRHNRAFETGSDTPTIVYSTVQSYLKDSSERLKAYRELGSRFRFCYGIKQVRGAYMASERRRAAAAGRPDLSPIQDTIDETHASYNAGLSALIDDVRAGHAAALFATHNVESLQRAVELVGSDSKLRRSAALRFAQLYGMGDSLTFGLSRAGFRSCKYVPFGRVDEVMPYLLRRLEENHSALGTAPRDISHFIAELRRRDLRAPL</sequence>
<dbReference type="OrthoDB" id="5464at2759"/>
<proteinExistence type="inferred from homology"/>
<keyword evidence="5" id="KW-0274">FAD</keyword>
<dbReference type="EC" id="1.5.5.2" evidence="2 5"/>
<evidence type="ECO:0000313" key="9">
    <source>
        <dbReference type="Proteomes" id="UP000530660"/>
    </source>
</evidence>
<name>A0A7J7ICE5_9RHOD</name>
<dbReference type="SUPFAM" id="SSF51730">
    <property type="entry name" value="FAD-linked oxidoreductase"/>
    <property type="match status" value="1"/>
</dbReference>
<evidence type="ECO:0000259" key="7">
    <source>
        <dbReference type="Pfam" id="PF01619"/>
    </source>
</evidence>
<comment type="caution">
    <text evidence="8">The sequence shown here is derived from an EMBL/GenBank/DDBJ whole genome shotgun (WGS) entry which is preliminary data.</text>
</comment>
<evidence type="ECO:0000256" key="1">
    <source>
        <dbReference type="ARBA" id="ARBA00005869"/>
    </source>
</evidence>
<dbReference type="GO" id="GO:0005739">
    <property type="term" value="C:mitochondrion"/>
    <property type="evidence" value="ECO:0007669"/>
    <property type="project" value="TreeGrafter"/>
</dbReference>
<comment type="cofactor">
    <cofactor evidence="5">
        <name>FAD</name>
        <dbReference type="ChEBI" id="CHEBI:57692"/>
    </cofactor>
</comment>
<dbReference type="AlphaFoldDB" id="A0A7J7ICE5"/>
<organism evidence="8 9">
    <name type="scientific">Cyanidiococcus yangmingshanensis</name>
    <dbReference type="NCBI Taxonomy" id="2690220"/>
    <lineage>
        <taxon>Eukaryota</taxon>
        <taxon>Rhodophyta</taxon>
        <taxon>Bangiophyceae</taxon>
        <taxon>Cyanidiales</taxon>
        <taxon>Cyanidiaceae</taxon>
        <taxon>Cyanidiococcus</taxon>
    </lineage>
</organism>
<keyword evidence="4 5" id="KW-0642">Proline metabolism</keyword>
<dbReference type="PANTHER" id="PTHR13914:SF0">
    <property type="entry name" value="PROLINE DEHYDROGENASE 1, MITOCHONDRIAL"/>
    <property type="match status" value="1"/>
</dbReference>
<dbReference type="Proteomes" id="UP000530660">
    <property type="component" value="Unassembled WGS sequence"/>
</dbReference>
<comment type="catalytic activity">
    <reaction evidence="5">
        <text>L-proline + a quinone = (S)-1-pyrroline-5-carboxylate + a quinol + H(+)</text>
        <dbReference type="Rhea" id="RHEA:23784"/>
        <dbReference type="ChEBI" id="CHEBI:15378"/>
        <dbReference type="ChEBI" id="CHEBI:17388"/>
        <dbReference type="ChEBI" id="CHEBI:24646"/>
        <dbReference type="ChEBI" id="CHEBI:60039"/>
        <dbReference type="ChEBI" id="CHEBI:132124"/>
        <dbReference type="EC" id="1.5.5.2"/>
    </reaction>
</comment>
<evidence type="ECO:0000313" key="8">
    <source>
        <dbReference type="EMBL" id="KAF6000782.1"/>
    </source>
</evidence>
<evidence type="ECO:0000256" key="5">
    <source>
        <dbReference type="RuleBase" id="RU364054"/>
    </source>
</evidence>
<dbReference type="GO" id="GO:0010133">
    <property type="term" value="P:L-proline catabolic process to L-glutamate"/>
    <property type="evidence" value="ECO:0007669"/>
    <property type="project" value="TreeGrafter"/>
</dbReference>
<dbReference type="InterPro" id="IPR029041">
    <property type="entry name" value="FAD-linked_oxidoreductase-like"/>
</dbReference>
<evidence type="ECO:0000256" key="3">
    <source>
        <dbReference type="ARBA" id="ARBA00023002"/>
    </source>
</evidence>
<feature type="region of interest" description="Disordered" evidence="6">
    <location>
        <begin position="111"/>
        <end position="145"/>
    </location>
</feature>
<reference evidence="8 9" key="1">
    <citation type="journal article" date="2020" name="J. Phycol.">
        <title>Comparative genome analysis reveals Cyanidiococcus gen. nov., a new extremophilic red algal genus sister to Cyanidioschyzon (Cyanidioschyzonaceae, Rhodophyta).</title>
        <authorList>
            <person name="Liu S.-L."/>
            <person name="Chiang Y.-R."/>
            <person name="Yoon H.S."/>
            <person name="Fu H.-Y."/>
        </authorList>
    </citation>
    <scope>NUCLEOTIDE SEQUENCE [LARGE SCALE GENOMIC DNA]</scope>
    <source>
        <strain evidence="8 9">THAL066</strain>
    </source>
</reference>
<dbReference type="GO" id="GO:0004657">
    <property type="term" value="F:proline dehydrogenase activity"/>
    <property type="evidence" value="ECO:0007669"/>
    <property type="project" value="UniProtKB-EC"/>
</dbReference>
<keyword evidence="9" id="KW-1185">Reference proteome</keyword>
<protein>
    <recommendedName>
        <fullName evidence="2 5">Proline dehydrogenase</fullName>
        <ecNumber evidence="2 5">1.5.5.2</ecNumber>
    </recommendedName>
</protein>
<gene>
    <name evidence="8" type="ORF">F1559_000068</name>
</gene>
<dbReference type="GO" id="GO:0071949">
    <property type="term" value="F:FAD binding"/>
    <property type="evidence" value="ECO:0007669"/>
    <property type="project" value="TreeGrafter"/>
</dbReference>
<keyword evidence="3 5" id="KW-0560">Oxidoreductase</keyword>
<dbReference type="InterPro" id="IPR015659">
    <property type="entry name" value="Proline_oxidase"/>
</dbReference>
<evidence type="ECO:0000256" key="6">
    <source>
        <dbReference type="SAM" id="MobiDB-lite"/>
    </source>
</evidence>
<comment type="function">
    <text evidence="5">Converts proline to delta-1-pyrroline-5-carboxylate.</text>
</comment>
<feature type="domain" description="Proline dehydrogenase" evidence="7">
    <location>
        <begin position="446"/>
        <end position="687"/>
    </location>
</feature>
<evidence type="ECO:0000256" key="2">
    <source>
        <dbReference type="ARBA" id="ARBA00012695"/>
    </source>
</evidence>
<dbReference type="Pfam" id="PF01619">
    <property type="entry name" value="Pro_dh"/>
    <property type="match status" value="1"/>
</dbReference>
<accession>A0A7J7ICE5</accession>
<keyword evidence="5" id="KW-0285">Flavoprotein</keyword>